<dbReference type="NCBIfam" id="NF002111">
    <property type="entry name" value="PRK00951.2-1"/>
    <property type="match status" value="1"/>
</dbReference>
<dbReference type="GO" id="GO:0000105">
    <property type="term" value="P:L-histidine biosynthetic process"/>
    <property type="evidence" value="ECO:0007669"/>
    <property type="project" value="UniProtKB-UniRule"/>
</dbReference>
<keyword evidence="3 6" id="KW-0028">Amino-acid biosynthesis</keyword>
<dbReference type="PROSITE" id="PS00954">
    <property type="entry name" value="IGP_DEHYDRATASE_1"/>
    <property type="match status" value="1"/>
</dbReference>
<keyword evidence="9" id="KW-1185">Reference proteome</keyword>
<dbReference type="GO" id="GO:0004424">
    <property type="term" value="F:imidazoleglycerol-phosphate dehydratase activity"/>
    <property type="evidence" value="ECO:0007669"/>
    <property type="project" value="UniProtKB-UniRule"/>
</dbReference>
<reference evidence="8 9" key="1">
    <citation type="submission" date="2019-03" db="EMBL/GenBank/DDBJ databases">
        <title>Genomic Encyclopedia of Type Strains, Phase IV (KMG-IV): sequencing the most valuable type-strain genomes for metagenomic binning, comparative biology and taxonomic classification.</title>
        <authorList>
            <person name="Goeker M."/>
        </authorList>
    </citation>
    <scope>NUCLEOTIDE SEQUENCE [LARGE SCALE GENOMIC DNA]</scope>
    <source>
        <strain evidence="8 9">DSM 28287</strain>
    </source>
</reference>
<keyword evidence="4 6" id="KW-0368">Histidine biosynthesis</keyword>
<dbReference type="EMBL" id="SNXO01000013">
    <property type="protein sequence ID" value="TDP57324.1"/>
    <property type="molecule type" value="Genomic_DNA"/>
</dbReference>
<dbReference type="OrthoDB" id="9790411at2"/>
<dbReference type="UniPathway" id="UPA00031">
    <property type="reaction ID" value="UER00011"/>
</dbReference>
<comment type="similarity">
    <text evidence="6 7">Belongs to the imidazoleglycerol-phosphate dehydratase family.</text>
</comment>
<organism evidence="8 9">
    <name type="scientific">Aminicella lysinilytica</name>
    <dbReference type="NCBI Taxonomy" id="433323"/>
    <lineage>
        <taxon>Bacteria</taxon>
        <taxon>Bacillati</taxon>
        <taxon>Bacillota</taxon>
        <taxon>Clostridia</taxon>
        <taxon>Peptostreptococcales</taxon>
        <taxon>Anaerovoracaceae</taxon>
        <taxon>Aminicella</taxon>
    </lineage>
</organism>
<dbReference type="FunFam" id="3.30.230.40:FF:000003">
    <property type="entry name" value="Imidazoleglycerol-phosphate dehydratase HisB"/>
    <property type="match status" value="1"/>
</dbReference>
<evidence type="ECO:0000256" key="7">
    <source>
        <dbReference type="RuleBase" id="RU000599"/>
    </source>
</evidence>
<dbReference type="AlphaFoldDB" id="A0A4R6Q4N5"/>
<keyword evidence="5 6" id="KW-0456">Lyase</keyword>
<comment type="caution">
    <text evidence="8">The sequence shown here is derived from an EMBL/GenBank/DDBJ whole genome shotgun (WGS) entry which is preliminary data.</text>
</comment>
<accession>A0A4R6Q4N5</accession>
<dbReference type="InterPro" id="IPR000807">
    <property type="entry name" value="ImidazoleglycerolP_deHydtase"/>
</dbReference>
<dbReference type="RefSeq" id="WP_133528292.1">
    <property type="nucleotide sequence ID" value="NZ_CALCQM010000122.1"/>
</dbReference>
<dbReference type="Gene3D" id="3.30.230.40">
    <property type="entry name" value="Imidazole glycerol phosphate dehydratase, domain 1"/>
    <property type="match status" value="2"/>
</dbReference>
<dbReference type="InterPro" id="IPR020565">
    <property type="entry name" value="ImidazoleglycerP_deHydtase_CS"/>
</dbReference>
<dbReference type="SUPFAM" id="SSF54211">
    <property type="entry name" value="Ribosomal protein S5 domain 2-like"/>
    <property type="match status" value="2"/>
</dbReference>
<dbReference type="CDD" id="cd07914">
    <property type="entry name" value="IGPD"/>
    <property type="match status" value="1"/>
</dbReference>
<evidence type="ECO:0000313" key="8">
    <source>
        <dbReference type="EMBL" id="TDP57324.1"/>
    </source>
</evidence>
<evidence type="ECO:0000256" key="1">
    <source>
        <dbReference type="ARBA" id="ARBA00005047"/>
    </source>
</evidence>
<evidence type="ECO:0000256" key="6">
    <source>
        <dbReference type="HAMAP-Rule" id="MF_00076"/>
    </source>
</evidence>
<dbReference type="InterPro" id="IPR038494">
    <property type="entry name" value="IGPD_sf"/>
</dbReference>
<evidence type="ECO:0000313" key="9">
    <source>
        <dbReference type="Proteomes" id="UP000295500"/>
    </source>
</evidence>
<dbReference type="EC" id="4.2.1.19" evidence="6 7"/>
<dbReference type="PANTHER" id="PTHR23133">
    <property type="entry name" value="IMIDAZOLEGLYCEROL-PHOSPHATE DEHYDRATASE HIS7"/>
    <property type="match status" value="1"/>
</dbReference>
<dbReference type="NCBIfam" id="NF002114">
    <property type="entry name" value="PRK00951.2-4"/>
    <property type="match status" value="1"/>
</dbReference>
<protein>
    <recommendedName>
        <fullName evidence="2 6">Imidazoleglycerol-phosphate dehydratase</fullName>
        <shortName evidence="6">IGPD</shortName>
        <ecNumber evidence="6 7">4.2.1.19</ecNumber>
    </recommendedName>
</protein>
<comment type="subcellular location">
    <subcellularLocation>
        <location evidence="6 7">Cytoplasm</location>
    </subcellularLocation>
</comment>
<proteinExistence type="inferred from homology"/>
<sequence>MRRSRIDRKTSETDIRLALTIEGTGRSEIDTGCGFMDHMLELFARHGRFDLFIQCDGDTGVDYHHSVEDIGIALGQAFVDALDDKKGIVRYADMVLPMDEALMLCAVDISGRGCLGFHVEMPTEKVGNMDTELVKEFFLAFTRNADVTLHFRELAGENTHHIIEAMFKAFGRVMSGACAIDEKFSEEIPSTKGVL</sequence>
<evidence type="ECO:0000256" key="3">
    <source>
        <dbReference type="ARBA" id="ARBA00022605"/>
    </source>
</evidence>
<evidence type="ECO:0000256" key="5">
    <source>
        <dbReference type="ARBA" id="ARBA00023239"/>
    </source>
</evidence>
<evidence type="ECO:0000256" key="2">
    <source>
        <dbReference type="ARBA" id="ARBA00016664"/>
    </source>
</evidence>
<evidence type="ECO:0000256" key="4">
    <source>
        <dbReference type="ARBA" id="ARBA00023102"/>
    </source>
</evidence>
<gene>
    <name evidence="6" type="primary">hisB</name>
    <name evidence="8" type="ORF">EV211_11348</name>
</gene>
<dbReference type="Proteomes" id="UP000295500">
    <property type="component" value="Unassembled WGS sequence"/>
</dbReference>
<dbReference type="PROSITE" id="PS00955">
    <property type="entry name" value="IGP_DEHYDRATASE_2"/>
    <property type="match status" value="1"/>
</dbReference>
<dbReference type="Pfam" id="PF00475">
    <property type="entry name" value="IGPD"/>
    <property type="match status" value="1"/>
</dbReference>
<dbReference type="PANTHER" id="PTHR23133:SF2">
    <property type="entry name" value="IMIDAZOLEGLYCEROL-PHOSPHATE DEHYDRATASE"/>
    <property type="match status" value="1"/>
</dbReference>
<dbReference type="InterPro" id="IPR020568">
    <property type="entry name" value="Ribosomal_Su5_D2-typ_SF"/>
</dbReference>
<keyword evidence="6" id="KW-0963">Cytoplasm</keyword>
<comment type="catalytic activity">
    <reaction evidence="6 7">
        <text>D-erythro-1-(imidazol-4-yl)glycerol 3-phosphate = 3-(imidazol-4-yl)-2-oxopropyl phosphate + H2O</text>
        <dbReference type="Rhea" id="RHEA:11040"/>
        <dbReference type="ChEBI" id="CHEBI:15377"/>
        <dbReference type="ChEBI" id="CHEBI:57766"/>
        <dbReference type="ChEBI" id="CHEBI:58278"/>
        <dbReference type="EC" id="4.2.1.19"/>
    </reaction>
</comment>
<dbReference type="FunFam" id="3.30.230.40:FF:000001">
    <property type="entry name" value="Imidazoleglycerol-phosphate dehydratase HisB"/>
    <property type="match status" value="1"/>
</dbReference>
<comment type="pathway">
    <text evidence="1 6 7">Amino-acid biosynthesis; L-histidine biosynthesis; L-histidine from 5-phospho-alpha-D-ribose 1-diphosphate: step 6/9.</text>
</comment>
<name>A0A4R6Q4N5_9FIRM</name>
<dbReference type="GO" id="GO:0005737">
    <property type="term" value="C:cytoplasm"/>
    <property type="evidence" value="ECO:0007669"/>
    <property type="project" value="UniProtKB-SubCell"/>
</dbReference>
<dbReference type="HAMAP" id="MF_00076">
    <property type="entry name" value="HisB"/>
    <property type="match status" value="1"/>
</dbReference>